<feature type="domain" description="Helicase/UvrB N-terminal" evidence="1">
    <location>
        <begin position="2"/>
        <end position="154"/>
    </location>
</feature>
<proteinExistence type="predicted"/>
<dbReference type="GO" id="GO:0016787">
    <property type="term" value="F:hydrolase activity"/>
    <property type="evidence" value="ECO:0007669"/>
    <property type="project" value="InterPro"/>
</dbReference>
<evidence type="ECO:0000313" key="3">
    <source>
        <dbReference type="Proteomes" id="UP000318370"/>
    </source>
</evidence>
<dbReference type="Proteomes" id="UP000318370">
    <property type="component" value="Unassembled WGS sequence"/>
</dbReference>
<dbReference type="AlphaFoldDB" id="A0A564M651"/>
<gene>
    <name evidence="2" type="ORF">SB6408_05610</name>
</gene>
<dbReference type="InterPro" id="IPR027417">
    <property type="entry name" value="P-loop_NTPase"/>
</dbReference>
<dbReference type="InterPro" id="IPR006935">
    <property type="entry name" value="Helicase/UvrB_N"/>
</dbReference>
<dbReference type="GO" id="GO:0003677">
    <property type="term" value="F:DNA binding"/>
    <property type="evidence" value="ECO:0007669"/>
    <property type="project" value="InterPro"/>
</dbReference>
<dbReference type="Gene3D" id="3.40.50.300">
    <property type="entry name" value="P-loop containing nucleotide triphosphate hydrolases"/>
    <property type="match status" value="2"/>
</dbReference>
<dbReference type="EMBL" id="CABGHF010000024">
    <property type="protein sequence ID" value="VUS89383.1"/>
    <property type="molecule type" value="Genomic_DNA"/>
</dbReference>
<dbReference type="RefSeq" id="WP_142463497.1">
    <property type="nucleotide sequence ID" value="NZ_CABGHF010000024.1"/>
</dbReference>
<dbReference type="Pfam" id="PF04851">
    <property type="entry name" value="ResIII"/>
    <property type="match status" value="1"/>
</dbReference>
<dbReference type="SUPFAM" id="SSF52540">
    <property type="entry name" value="P-loop containing nucleoside triphosphate hydrolases"/>
    <property type="match status" value="2"/>
</dbReference>
<accession>A0A564M651</accession>
<dbReference type="PANTHER" id="PTHR47396:SF1">
    <property type="entry name" value="ATP-DEPENDENT HELICASE IRC3-RELATED"/>
    <property type="match status" value="1"/>
</dbReference>
<evidence type="ECO:0000259" key="1">
    <source>
        <dbReference type="Pfam" id="PF04851"/>
    </source>
</evidence>
<name>A0A564M651_9ENTR</name>
<protein>
    <recommendedName>
        <fullName evidence="1">Helicase/UvrB N-terminal domain-containing protein</fullName>
    </recommendedName>
</protein>
<evidence type="ECO:0000313" key="2">
    <source>
        <dbReference type="EMBL" id="VUS89383.1"/>
    </source>
</evidence>
<dbReference type="GO" id="GO:0005829">
    <property type="term" value="C:cytosol"/>
    <property type="evidence" value="ECO:0007669"/>
    <property type="project" value="TreeGrafter"/>
</dbReference>
<organism evidence="2 3">
    <name type="scientific">Klebsiella spallanzanii</name>
    <dbReference type="NCBI Taxonomy" id="2587528"/>
    <lineage>
        <taxon>Bacteria</taxon>
        <taxon>Pseudomonadati</taxon>
        <taxon>Pseudomonadota</taxon>
        <taxon>Gammaproteobacteria</taxon>
        <taxon>Enterobacterales</taxon>
        <taxon>Enterobacteriaceae</taxon>
        <taxon>Klebsiella/Raoultella group</taxon>
        <taxon>Klebsiella</taxon>
    </lineage>
</organism>
<dbReference type="PANTHER" id="PTHR47396">
    <property type="entry name" value="TYPE I RESTRICTION ENZYME ECOKI R PROTEIN"/>
    <property type="match status" value="1"/>
</dbReference>
<reference evidence="2 3" key="1">
    <citation type="submission" date="2019-07" db="EMBL/GenBank/DDBJ databases">
        <authorList>
            <person name="Brisse S."/>
            <person name="Rodrigues C."/>
            <person name="Thorpe H."/>
        </authorList>
    </citation>
    <scope>NUCLEOTIDE SEQUENCE [LARGE SCALE GENOMIC DNA]</scope>
    <source>
        <strain evidence="2">SB6408</strain>
    </source>
</reference>
<dbReference type="InterPro" id="IPR050742">
    <property type="entry name" value="Helicase_Restrict-Modif_Enz"/>
</dbReference>
<sequence>MLREWQNQCADAALNKYQSGSPHFLCLACPGAGKTVMAAEVAKRMRELDLVDIIICFAPSTAVVSSIKSTFSYVLKSNFCGGFGSVGAAYTYHNLMYFGNEFWNSLQRHRLLVIFDEIHHCSGDSLDNANAWGGEILTHVQKCATYTLALTGTPWRTDNVPIVLSNYTNPDGEICCDYIYGLHEAIIDNVCRKPKIALINSDNLVFCSDATTKSFGSVSEFLSENLISYQSIFSHPEAMKYVIKAGCEKLREIRQVNSDAGGLVVASSVEHAYQLLAILENEFAQTATIVTYQDKEALSKIGYFRQGTTEWIVSVGMISEGADIPRLQVCCHLSTVKTELYFRQVLGRILRVNQRKNQEAWLFTIATKELTLYSKRLVTDLPEDYNILQEIRKSASINIGVNLFDLLEVKQINDMNKEGDFSLKMDLNEGQQSIFTVKENTNRLKINSFYQKVIDAFVYPNG</sequence>
<dbReference type="GO" id="GO:0005524">
    <property type="term" value="F:ATP binding"/>
    <property type="evidence" value="ECO:0007669"/>
    <property type="project" value="InterPro"/>
</dbReference>